<dbReference type="Proteomes" id="UP000266441">
    <property type="component" value="Unassembled WGS sequence"/>
</dbReference>
<evidence type="ECO:0000313" key="1">
    <source>
        <dbReference type="EMBL" id="RIH63001.1"/>
    </source>
</evidence>
<organism evidence="1 2">
    <name type="scientific">Mariniphaga sediminis</name>
    <dbReference type="NCBI Taxonomy" id="1628158"/>
    <lineage>
        <taxon>Bacteria</taxon>
        <taxon>Pseudomonadati</taxon>
        <taxon>Bacteroidota</taxon>
        <taxon>Bacteroidia</taxon>
        <taxon>Marinilabiliales</taxon>
        <taxon>Prolixibacteraceae</taxon>
        <taxon>Mariniphaga</taxon>
    </lineage>
</organism>
<protein>
    <submittedName>
        <fullName evidence="1">Uncharacterized protein</fullName>
    </submittedName>
</protein>
<proteinExistence type="predicted"/>
<reference evidence="1 2" key="1">
    <citation type="journal article" date="2015" name="Int. J. Syst. Evol. Microbiol.">
        <title>Mariniphaga sediminis sp. nov., isolated from coastal sediment.</title>
        <authorList>
            <person name="Wang F.Q."/>
            <person name="Shen Q.Y."/>
            <person name="Chen G.J."/>
            <person name="Du Z.J."/>
        </authorList>
    </citation>
    <scope>NUCLEOTIDE SEQUENCE [LARGE SCALE GENOMIC DNA]</scope>
    <source>
        <strain evidence="1 2">SY21</strain>
    </source>
</reference>
<dbReference type="OrthoDB" id="1432486at2"/>
<comment type="caution">
    <text evidence="1">The sequence shown here is derived from an EMBL/GenBank/DDBJ whole genome shotgun (WGS) entry which is preliminary data.</text>
</comment>
<name>A0A399CX72_9BACT</name>
<sequence length="197" mass="23428">MDDYLKQDFFENASTDSMTWLENAEFLKISADSIFDKIITTYNDYKREQKIESNFDVNSTINRKRDKINNLEDRLKSFSNTYYLLIGYSFENLIKGLSIKNNPQMSFNDIYSNKWSKYKSGHGISGICRENIINLTSSEIDLLQRLETYIIWIGKYPVAKKLENHINEYDNKYFDSDDKELIDNLFDRVKNRIIDKR</sequence>
<dbReference type="EMBL" id="QWET01000028">
    <property type="protein sequence ID" value="RIH63001.1"/>
    <property type="molecule type" value="Genomic_DNA"/>
</dbReference>
<gene>
    <name evidence="1" type="ORF">D1164_21865</name>
</gene>
<evidence type="ECO:0000313" key="2">
    <source>
        <dbReference type="Proteomes" id="UP000266441"/>
    </source>
</evidence>
<dbReference type="AlphaFoldDB" id="A0A399CX72"/>
<keyword evidence="2" id="KW-1185">Reference proteome</keyword>
<accession>A0A399CX72</accession>
<dbReference type="RefSeq" id="WP_119352039.1">
    <property type="nucleotide sequence ID" value="NZ_QWET01000028.1"/>
</dbReference>